<gene>
    <name evidence="2" type="ORF">Ae201684_013277</name>
</gene>
<keyword evidence="3" id="KW-1185">Reference proteome</keyword>
<dbReference type="Proteomes" id="UP000481153">
    <property type="component" value="Unassembled WGS sequence"/>
</dbReference>
<dbReference type="EMBL" id="VJMJ01000170">
    <property type="protein sequence ID" value="KAF0728976.1"/>
    <property type="molecule type" value="Genomic_DNA"/>
</dbReference>
<comment type="caution">
    <text evidence="2">The sequence shown here is derived from an EMBL/GenBank/DDBJ whole genome shotgun (WGS) entry which is preliminary data.</text>
</comment>
<proteinExistence type="predicted"/>
<protein>
    <submittedName>
        <fullName evidence="2">Uncharacterized protein</fullName>
    </submittedName>
</protein>
<name>A0A6G0WNM6_9STRA</name>
<evidence type="ECO:0000313" key="2">
    <source>
        <dbReference type="EMBL" id="KAF0728976.1"/>
    </source>
</evidence>
<evidence type="ECO:0000313" key="3">
    <source>
        <dbReference type="Proteomes" id="UP000481153"/>
    </source>
</evidence>
<dbReference type="AlphaFoldDB" id="A0A6G0WNM6"/>
<reference evidence="2 3" key="1">
    <citation type="submission" date="2019-07" db="EMBL/GenBank/DDBJ databases">
        <title>Genomics analysis of Aphanomyces spp. identifies a new class of oomycete effector associated with host adaptation.</title>
        <authorList>
            <person name="Gaulin E."/>
        </authorList>
    </citation>
    <scope>NUCLEOTIDE SEQUENCE [LARGE SCALE GENOMIC DNA]</scope>
    <source>
        <strain evidence="2 3">ATCC 201684</strain>
    </source>
</reference>
<accession>A0A6G0WNM6</accession>
<feature type="region of interest" description="Disordered" evidence="1">
    <location>
        <begin position="76"/>
        <end position="155"/>
    </location>
</feature>
<feature type="compositionally biased region" description="Low complexity" evidence="1">
    <location>
        <begin position="83"/>
        <end position="107"/>
    </location>
</feature>
<sequence length="155" mass="16856">MVLHVRSMRFGHATQSKVKFGLVPLDRVHFGICLGMRFVLTLSVACAAVWTTADAAGGKARDFRTNLDTVYSGQLYTPPEAYRAQSPPRSPPRSQAGSSQAGSLSRSGHTSMQRYASPKKSMGERIKGAVSKVGGYQPPQYYPASNRHKGTGRRL</sequence>
<evidence type="ECO:0000256" key="1">
    <source>
        <dbReference type="SAM" id="MobiDB-lite"/>
    </source>
</evidence>
<feature type="compositionally biased region" description="Basic residues" evidence="1">
    <location>
        <begin position="146"/>
        <end position="155"/>
    </location>
</feature>
<organism evidence="2 3">
    <name type="scientific">Aphanomyces euteiches</name>
    <dbReference type="NCBI Taxonomy" id="100861"/>
    <lineage>
        <taxon>Eukaryota</taxon>
        <taxon>Sar</taxon>
        <taxon>Stramenopiles</taxon>
        <taxon>Oomycota</taxon>
        <taxon>Saprolegniomycetes</taxon>
        <taxon>Saprolegniales</taxon>
        <taxon>Verrucalvaceae</taxon>
        <taxon>Aphanomyces</taxon>
    </lineage>
</organism>